<evidence type="ECO:0000256" key="6">
    <source>
        <dbReference type="ARBA" id="ARBA00022840"/>
    </source>
</evidence>
<dbReference type="SUPFAM" id="SSF81665">
    <property type="entry name" value="Calcium ATPase, transmembrane domain M"/>
    <property type="match status" value="1"/>
</dbReference>
<dbReference type="InterPro" id="IPR007029">
    <property type="entry name" value="YHS_dom"/>
</dbReference>
<dbReference type="SUPFAM" id="SSF81653">
    <property type="entry name" value="Calcium ATPase, transduction domain A"/>
    <property type="match status" value="1"/>
</dbReference>
<keyword evidence="3 10" id="KW-0812">Transmembrane</keyword>
<keyword evidence="4 10" id="KW-0479">Metal-binding</keyword>
<evidence type="ECO:0000313" key="12">
    <source>
        <dbReference type="EMBL" id="MET3605918.1"/>
    </source>
</evidence>
<protein>
    <submittedName>
        <fullName evidence="12">Cu+-exporting ATPase</fullName>
    </submittedName>
</protein>
<dbReference type="SFLD" id="SFLDF00027">
    <property type="entry name" value="p-type_atpase"/>
    <property type="match status" value="1"/>
</dbReference>
<feature type="transmembrane region" description="Helical" evidence="10">
    <location>
        <begin position="140"/>
        <end position="158"/>
    </location>
</feature>
<evidence type="ECO:0000256" key="3">
    <source>
        <dbReference type="ARBA" id="ARBA00022692"/>
    </source>
</evidence>
<feature type="domain" description="TRASH" evidence="11">
    <location>
        <begin position="24"/>
        <end position="61"/>
    </location>
</feature>
<dbReference type="Pfam" id="PF00122">
    <property type="entry name" value="E1-E2_ATPase"/>
    <property type="match status" value="1"/>
</dbReference>
<dbReference type="InterPro" id="IPR036412">
    <property type="entry name" value="HAD-like_sf"/>
</dbReference>
<dbReference type="CDD" id="cd02094">
    <property type="entry name" value="P-type_ATPase_Cu-like"/>
    <property type="match status" value="1"/>
</dbReference>
<feature type="transmembrane region" description="Helical" evidence="10">
    <location>
        <begin position="392"/>
        <end position="411"/>
    </location>
</feature>
<dbReference type="SUPFAM" id="SSF47240">
    <property type="entry name" value="Ferritin-like"/>
    <property type="match status" value="1"/>
</dbReference>
<dbReference type="Pfam" id="PF04945">
    <property type="entry name" value="YHS"/>
    <property type="match status" value="1"/>
</dbReference>
<dbReference type="InterPro" id="IPR018303">
    <property type="entry name" value="ATPase_P-typ_P_site"/>
</dbReference>
<dbReference type="RefSeq" id="WP_180693022.1">
    <property type="nucleotide sequence ID" value="NZ_CP035709.1"/>
</dbReference>
<dbReference type="InterPro" id="IPR009078">
    <property type="entry name" value="Ferritin-like_SF"/>
</dbReference>
<proteinExistence type="inferred from homology"/>
<evidence type="ECO:0000256" key="9">
    <source>
        <dbReference type="ARBA" id="ARBA00023136"/>
    </source>
</evidence>
<dbReference type="InterPro" id="IPR012348">
    <property type="entry name" value="RNR-like"/>
</dbReference>
<dbReference type="InterPro" id="IPR045800">
    <property type="entry name" value="HMBD"/>
</dbReference>
<dbReference type="InterPro" id="IPR023298">
    <property type="entry name" value="ATPase_P-typ_TM_dom_sf"/>
</dbReference>
<comment type="similarity">
    <text evidence="2 10">Belongs to the cation transport ATPase (P-type) (TC 3.A.3) family. Type IB subfamily.</text>
</comment>
<feature type="transmembrane region" description="Helical" evidence="10">
    <location>
        <begin position="170"/>
        <end position="189"/>
    </location>
</feature>
<dbReference type="InterPro" id="IPR027256">
    <property type="entry name" value="P-typ_ATPase_IB"/>
</dbReference>
<keyword evidence="6 10" id="KW-0067">ATP-binding</keyword>
<dbReference type="PROSITE" id="PS00154">
    <property type="entry name" value="ATPASE_E1_E2"/>
    <property type="match status" value="1"/>
</dbReference>
<evidence type="ECO:0000256" key="2">
    <source>
        <dbReference type="ARBA" id="ARBA00006024"/>
    </source>
</evidence>
<feature type="transmembrane region" description="Helical" evidence="10">
    <location>
        <begin position="739"/>
        <end position="758"/>
    </location>
</feature>
<keyword evidence="13" id="KW-1185">Reference proteome</keyword>
<evidence type="ECO:0000256" key="4">
    <source>
        <dbReference type="ARBA" id="ARBA00022723"/>
    </source>
</evidence>
<dbReference type="Pfam" id="PF19335">
    <property type="entry name" value="HMBD"/>
    <property type="match status" value="1"/>
</dbReference>
<evidence type="ECO:0000256" key="1">
    <source>
        <dbReference type="ARBA" id="ARBA00004127"/>
    </source>
</evidence>
<dbReference type="Gene3D" id="1.10.620.20">
    <property type="entry name" value="Ribonucleotide Reductase, subunit A"/>
    <property type="match status" value="1"/>
</dbReference>
<dbReference type="InterPro" id="IPR001757">
    <property type="entry name" value="P_typ_ATPase"/>
</dbReference>
<dbReference type="NCBIfam" id="TIGR01525">
    <property type="entry name" value="ATPase-IB_hvy"/>
    <property type="match status" value="1"/>
</dbReference>
<dbReference type="Proteomes" id="UP001549111">
    <property type="component" value="Unassembled WGS sequence"/>
</dbReference>
<dbReference type="Gene3D" id="2.70.150.10">
    <property type="entry name" value="Calcium-transporting ATPase, cytoplasmic transduction domain A"/>
    <property type="match status" value="1"/>
</dbReference>
<feature type="transmembrane region" description="Helical" evidence="10">
    <location>
        <begin position="201"/>
        <end position="227"/>
    </location>
</feature>
<dbReference type="InterPro" id="IPR023299">
    <property type="entry name" value="ATPase_P-typ_cyto_dom_N"/>
</dbReference>
<reference evidence="12 13" key="1">
    <citation type="submission" date="2024-06" db="EMBL/GenBank/DDBJ databases">
        <title>Genomic Encyclopedia of Type Strains, Phase IV (KMG-IV): sequencing the most valuable type-strain genomes for metagenomic binning, comparative biology and taxonomic classification.</title>
        <authorList>
            <person name="Goeker M."/>
        </authorList>
    </citation>
    <scope>NUCLEOTIDE SEQUENCE [LARGE SCALE GENOMIC DNA]</scope>
    <source>
        <strain evidence="12 13">D-501</strain>
    </source>
</reference>
<dbReference type="SMART" id="SM00746">
    <property type="entry name" value="TRASH"/>
    <property type="match status" value="1"/>
</dbReference>
<dbReference type="Pfam" id="PF00702">
    <property type="entry name" value="Hydrolase"/>
    <property type="match status" value="1"/>
</dbReference>
<dbReference type="NCBIfam" id="TIGR01511">
    <property type="entry name" value="ATPase-IB1_Cu"/>
    <property type="match status" value="1"/>
</dbReference>
<dbReference type="Gene3D" id="3.40.1110.10">
    <property type="entry name" value="Calcium-transporting ATPase, cytoplasmic domain N"/>
    <property type="match status" value="1"/>
</dbReference>
<dbReference type="NCBIfam" id="TIGR01494">
    <property type="entry name" value="ATPase_P-type"/>
    <property type="match status" value="1"/>
</dbReference>
<dbReference type="PRINTS" id="PR00943">
    <property type="entry name" value="CUATPASE"/>
</dbReference>
<evidence type="ECO:0000259" key="11">
    <source>
        <dbReference type="SMART" id="SM00746"/>
    </source>
</evidence>
<comment type="subcellular location">
    <subcellularLocation>
        <location evidence="10">Cell membrane</location>
    </subcellularLocation>
    <subcellularLocation>
        <location evidence="1">Endomembrane system</location>
        <topology evidence="1">Multi-pass membrane protein</topology>
    </subcellularLocation>
</comment>
<name>A0ABV2ISI4_9BURK</name>
<dbReference type="PANTHER" id="PTHR43520:SF8">
    <property type="entry name" value="P-TYPE CU(+) TRANSPORTER"/>
    <property type="match status" value="1"/>
</dbReference>
<dbReference type="PRINTS" id="PR00119">
    <property type="entry name" value="CATATPASE"/>
</dbReference>
<evidence type="ECO:0000313" key="13">
    <source>
        <dbReference type="Proteomes" id="UP001549111"/>
    </source>
</evidence>
<dbReference type="InterPro" id="IPR011017">
    <property type="entry name" value="TRASH_dom"/>
</dbReference>
<dbReference type="InterPro" id="IPR008250">
    <property type="entry name" value="ATPase_P-typ_transduc_dom_A_sf"/>
</dbReference>
<comment type="caution">
    <text evidence="12">The sequence shown here is derived from an EMBL/GenBank/DDBJ whole genome shotgun (WGS) entry which is preliminary data.</text>
</comment>
<sequence>MDHDHASHGHLDPKMPATAEVLKDPVCGMTVTAQSPHHLEHAGRPYYFCGAKCLAKFTAEPAKFVQTGAVAPHASLAAAPITAALAPEVLAGAVYTCPMHPEIRQNRPGNCPKCGMTLEPVLPELEETGNPELMDFQRRFWWTLPLTVVVAVLAMFGHRLGWFDMARQSWIELALTLPTVLWAGAPFFVRGAQSIVNRSPNMWTLIGLGTGAAFVYSLVATIAPQVFPASFVSMGRVAVYFEAAAVIISLTLLGQILELKARSQTSAAIRSLLGLAPKTARRIATDGSESDIPLSNVHVGDLLRVRPGEKVPVDGIVVEGSSALDESMLTGEPLPVTKRVGDKLIGATMNTSGALVMRSEHVGSSTVLAQIVQMVAMAQRSRAPMQRMADTVAGYFVMAVVSVALLTFFGWGLFGPTLQASSWAYGLINAVAVLIIACPCALGLATPMSIMVATGRGATSGVLFRDAAAIENLRKVNTLIVDKTGTLTEGRPTFECAVGTTGFTEDEVLRLAASLDQGSEHPLAAAIVAAAHDRGLRLDKPEQFDSNSGIGVRGSVAGKGLALGNTILMQQLGVEVAGLVEQAQAWRLQGSSVMYLAVNGQLAGLLAVSDPIKATTPDALAALRNNGLRIIMATGDGLATARAIGQRLGIDEVHGEVRPADKLKLVESLQAEGCVVAMAGDGINDAPALARADVGIAMGTGTDVAMNSAQITLVKGDLRGIAVARTLSVATVANMKQNLAFAFVYNALGVPLAAGVLYPFTGWLLSPMIAALAMSLSSASVISNALRLRGAAIRQG</sequence>
<keyword evidence="9 10" id="KW-0472">Membrane</keyword>
<accession>A0ABV2ISI4</accession>
<feature type="transmembrane region" description="Helical" evidence="10">
    <location>
        <begin position="764"/>
        <end position="786"/>
    </location>
</feature>
<feature type="transmembrane region" description="Helical" evidence="10">
    <location>
        <begin position="423"/>
        <end position="446"/>
    </location>
</feature>
<evidence type="ECO:0000256" key="7">
    <source>
        <dbReference type="ARBA" id="ARBA00022967"/>
    </source>
</evidence>
<evidence type="ECO:0000256" key="5">
    <source>
        <dbReference type="ARBA" id="ARBA00022741"/>
    </source>
</evidence>
<dbReference type="Gene3D" id="3.40.50.1000">
    <property type="entry name" value="HAD superfamily/HAD-like"/>
    <property type="match status" value="1"/>
</dbReference>
<dbReference type="SFLD" id="SFLDS00003">
    <property type="entry name" value="Haloacid_Dehalogenase"/>
    <property type="match status" value="1"/>
</dbReference>
<dbReference type="EMBL" id="JBEPLS010000027">
    <property type="protein sequence ID" value="MET3605918.1"/>
    <property type="molecule type" value="Genomic_DNA"/>
</dbReference>
<dbReference type="InterPro" id="IPR023214">
    <property type="entry name" value="HAD_sf"/>
</dbReference>
<dbReference type="SUPFAM" id="SSF56784">
    <property type="entry name" value="HAD-like"/>
    <property type="match status" value="1"/>
</dbReference>
<dbReference type="InterPro" id="IPR059000">
    <property type="entry name" value="ATPase_P-type_domA"/>
</dbReference>
<keyword evidence="10" id="KW-1003">Cell membrane</keyword>
<keyword evidence="5 10" id="KW-0547">Nucleotide-binding</keyword>
<evidence type="ECO:0000256" key="8">
    <source>
        <dbReference type="ARBA" id="ARBA00022989"/>
    </source>
</evidence>
<gene>
    <name evidence="12" type="ORF">ABIC99_003753</name>
</gene>
<dbReference type="InterPro" id="IPR044492">
    <property type="entry name" value="P_typ_ATPase_HD_dom"/>
</dbReference>
<dbReference type="SFLD" id="SFLDG00002">
    <property type="entry name" value="C1.7:_P-type_atpase_like"/>
    <property type="match status" value="1"/>
</dbReference>
<keyword evidence="8 10" id="KW-1133">Transmembrane helix</keyword>
<organism evidence="12 13">
    <name type="scientific">Sphaerotilus sulfidivorans</name>
    <dbReference type="NCBI Taxonomy" id="639200"/>
    <lineage>
        <taxon>Bacteria</taxon>
        <taxon>Pseudomonadati</taxon>
        <taxon>Pseudomonadota</taxon>
        <taxon>Betaproteobacteria</taxon>
        <taxon>Burkholderiales</taxon>
        <taxon>Sphaerotilaceae</taxon>
        <taxon>Sphaerotilus</taxon>
    </lineage>
</organism>
<dbReference type="PANTHER" id="PTHR43520">
    <property type="entry name" value="ATP7, ISOFORM B"/>
    <property type="match status" value="1"/>
</dbReference>
<feature type="transmembrane region" description="Helical" evidence="10">
    <location>
        <begin position="239"/>
        <end position="257"/>
    </location>
</feature>
<evidence type="ECO:0000256" key="10">
    <source>
        <dbReference type="RuleBase" id="RU362081"/>
    </source>
</evidence>
<keyword evidence="7" id="KW-1278">Translocase</keyword>